<evidence type="ECO:0000313" key="4">
    <source>
        <dbReference type="EMBL" id="KAK5912496.1"/>
    </source>
</evidence>
<evidence type="ECO:0000256" key="3">
    <source>
        <dbReference type="SAM" id="SignalP"/>
    </source>
</evidence>
<keyword evidence="5" id="KW-1185">Reference proteome</keyword>
<feature type="transmembrane region" description="Helical" evidence="2">
    <location>
        <begin position="101"/>
        <end position="125"/>
    </location>
</feature>
<feature type="compositionally biased region" description="Polar residues" evidence="1">
    <location>
        <begin position="64"/>
        <end position="73"/>
    </location>
</feature>
<protein>
    <submittedName>
        <fullName evidence="4">Uncharacterized protein</fullName>
    </submittedName>
</protein>
<dbReference type="EMBL" id="JAULUE010002047">
    <property type="protein sequence ID" value="KAK5912496.1"/>
    <property type="molecule type" value="Genomic_DNA"/>
</dbReference>
<dbReference type="Proteomes" id="UP001335648">
    <property type="component" value="Unassembled WGS sequence"/>
</dbReference>
<reference evidence="4 5" key="1">
    <citation type="journal article" date="2023" name="Mol. Biol. Evol.">
        <title>Genomics of Secondarily Temperate Adaptation in the Only Non-Antarctic Icefish.</title>
        <authorList>
            <person name="Rivera-Colon A.G."/>
            <person name="Rayamajhi N."/>
            <person name="Minhas B.F."/>
            <person name="Madrigal G."/>
            <person name="Bilyk K.T."/>
            <person name="Yoon V."/>
            <person name="Hune M."/>
            <person name="Gregory S."/>
            <person name="Cheng C.H.C."/>
            <person name="Catchen J.M."/>
        </authorList>
    </citation>
    <scope>NUCLEOTIDE SEQUENCE [LARGE SCALE GENOMIC DNA]</scope>
    <source>
        <strain evidence="4">JC2023a</strain>
    </source>
</reference>
<evidence type="ECO:0000313" key="5">
    <source>
        <dbReference type="Proteomes" id="UP001335648"/>
    </source>
</evidence>
<comment type="caution">
    <text evidence="4">The sequence shown here is derived from an EMBL/GenBank/DDBJ whole genome shotgun (WGS) entry which is preliminary data.</text>
</comment>
<evidence type="ECO:0000256" key="1">
    <source>
        <dbReference type="SAM" id="MobiDB-lite"/>
    </source>
</evidence>
<keyword evidence="2" id="KW-0812">Transmembrane</keyword>
<evidence type="ECO:0000256" key="2">
    <source>
        <dbReference type="SAM" id="Phobius"/>
    </source>
</evidence>
<name>A0AAN8CXX4_9TELE</name>
<keyword evidence="2" id="KW-1133">Transmembrane helix</keyword>
<feature type="chain" id="PRO_5042938840" evidence="3">
    <location>
        <begin position="20"/>
        <end position="222"/>
    </location>
</feature>
<sequence>MAGRLLFVILIYSFHKIQTQDIVEKEHSKISAFTTPPGVTVGPRNTGSFISRTPVKPTPVTPSLGMTVSRLHSSTRETPSEQTSGVTVGPRYTVPPSPETWTWKLVIVAASFGVVIVLGLAFLFTKRTHERCAAKRTQANVPDDLMCTRKLDHGGSLPAGNDEAYSMITSAPAAVCLTGPEKPSRQASQNEDSDIYHVYSTISEEPPPSALNDMVYSTLQAY</sequence>
<proteinExistence type="predicted"/>
<keyword evidence="3" id="KW-0732">Signal</keyword>
<feature type="region of interest" description="Disordered" evidence="1">
    <location>
        <begin position="61"/>
        <end position="92"/>
    </location>
</feature>
<dbReference type="AlphaFoldDB" id="A0AAN8CXX4"/>
<gene>
    <name evidence="4" type="ORF">CesoFtcFv8_002363</name>
</gene>
<feature type="signal peptide" evidence="3">
    <location>
        <begin position="1"/>
        <end position="19"/>
    </location>
</feature>
<accession>A0AAN8CXX4</accession>
<keyword evidence="2" id="KW-0472">Membrane</keyword>
<organism evidence="4 5">
    <name type="scientific">Champsocephalus esox</name>
    <name type="common">pike icefish</name>
    <dbReference type="NCBI Taxonomy" id="159716"/>
    <lineage>
        <taxon>Eukaryota</taxon>
        <taxon>Metazoa</taxon>
        <taxon>Chordata</taxon>
        <taxon>Craniata</taxon>
        <taxon>Vertebrata</taxon>
        <taxon>Euteleostomi</taxon>
        <taxon>Actinopterygii</taxon>
        <taxon>Neopterygii</taxon>
        <taxon>Teleostei</taxon>
        <taxon>Neoteleostei</taxon>
        <taxon>Acanthomorphata</taxon>
        <taxon>Eupercaria</taxon>
        <taxon>Perciformes</taxon>
        <taxon>Notothenioidei</taxon>
        <taxon>Channichthyidae</taxon>
        <taxon>Champsocephalus</taxon>
    </lineage>
</organism>